<feature type="active site" evidence="5">
    <location>
        <position position="19"/>
    </location>
</feature>
<dbReference type="GO" id="GO:0003998">
    <property type="term" value="F:acylphosphatase activity"/>
    <property type="evidence" value="ECO:0007669"/>
    <property type="project" value="UniProtKB-EC"/>
</dbReference>
<dbReference type="EC" id="3.6.1.7" evidence="2 5"/>
<evidence type="ECO:0000256" key="5">
    <source>
        <dbReference type="PROSITE-ProRule" id="PRU00520"/>
    </source>
</evidence>
<feature type="domain" description="Acylphosphatase-like" evidence="7">
    <location>
        <begin position="4"/>
        <end position="92"/>
    </location>
</feature>
<keyword evidence="5" id="KW-0378">Hydrolase</keyword>
<evidence type="ECO:0000256" key="1">
    <source>
        <dbReference type="ARBA" id="ARBA00005614"/>
    </source>
</evidence>
<dbReference type="Pfam" id="PF00708">
    <property type="entry name" value="Acylphosphatase"/>
    <property type="match status" value="1"/>
</dbReference>
<reference evidence="8 9" key="1">
    <citation type="submission" date="2019-09" db="EMBL/GenBank/DDBJ databases">
        <title>Non-baumannii Acinetobacter spp. carrying blaNDM-1 isolated in China.</title>
        <authorList>
            <person name="Cui C."/>
            <person name="Chen C."/>
            <person name="Sun J."/>
            <person name="Liu Y."/>
        </authorList>
    </citation>
    <scope>NUCLEOTIDE SEQUENCE [LARGE SCALE GENOMIC DNA]</scope>
    <source>
        <strain evidence="8 9">HZE23-1</strain>
    </source>
</reference>
<feature type="active site" evidence="5">
    <location>
        <position position="37"/>
    </location>
</feature>
<protein>
    <recommendedName>
        <fullName evidence="3 5">acylphosphatase</fullName>
        <ecNumber evidence="2 5">3.6.1.7</ecNumber>
    </recommendedName>
</protein>
<dbReference type="Gene3D" id="3.30.70.100">
    <property type="match status" value="1"/>
</dbReference>
<dbReference type="InterPro" id="IPR020456">
    <property type="entry name" value="Acylphosphatase"/>
</dbReference>
<gene>
    <name evidence="8" type="ORF">FSC10_05870</name>
</gene>
<evidence type="ECO:0000259" key="7">
    <source>
        <dbReference type="PROSITE" id="PS51160"/>
    </source>
</evidence>
<dbReference type="InterPro" id="IPR001792">
    <property type="entry name" value="Acylphosphatase-like_dom"/>
</dbReference>
<dbReference type="RefSeq" id="WP_163171165.1">
    <property type="nucleotide sequence ID" value="NZ_CP044463.1"/>
</dbReference>
<comment type="similarity">
    <text evidence="1 6">Belongs to the acylphosphatase family.</text>
</comment>
<evidence type="ECO:0000313" key="9">
    <source>
        <dbReference type="Proteomes" id="UP000503505"/>
    </source>
</evidence>
<name>A0AAE7BWI2_9GAMM</name>
<dbReference type="PANTHER" id="PTHR47268:SF4">
    <property type="entry name" value="ACYLPHOSPHATASE"/>
    <property type="match status" value="1"/>
</dbReference>
<evidence type="ECO:0000256" key="3">
    <source>
        <dbReference type="ARBA" id="ARBA00015991"/>
    </source>
</evidence>
<dbReference type="PANTHER" id="PTHR47268">
    <property type="entry name" value="ACYLPHOSPHATASE"/>
    <property type="match status" value="1"/>
</dbReference>
<accession>A0AAE7BWI2</accession>
<evidence type="ECO:0000256" key="6">
    <source>
        <dbReference type="RuleBase" id="RU004168"/>
    </source>
</evidence>
<evidence type="ECO:0000313" key="8">
    <source>
        <dbReference type="EMBL" id="QIC66912.1"/>
    </source>
</evidence>
<organism evidence="8 9">
    <name type="scientific">Acinetobacter schindleri</name>
    <dbReference type="NCBI Taxonomy" id="108981"/>
    <lineage>
        <taxon>Bacteria</taxon>
        <taxon>Pseudomonadati</taxon>
        <taxon>Pseudomonadota</taxon>
        <taxon>Gammaproteobacteria</taxon>
        <taxon>Moraxellales</taxon>
        <taxon>Moraxellaceae</taxon>
        <taxon>Acinetobacter</taxon>
    </lineage>
</organism>
<comment type="catalytic activity">
    <reaction evidence="4 5">
        <text>an acyl phosphate + H2O = a carboxylate + phosphate + H(+)</text>
        <dbReference type="Rhea" id="RHEA:14965"/>
        <dbReference type="ChEBI" id="CHEBI:15377"/>
        <dbReference type="ChEBI" id="CHEBI:15378"/>
        <dbReference type="ChEBI" id="CHEBI:29067"/>
        <dbReference type="ChEBI" id="CHEBI:43474"/>
        <dbReference type="ChEBI" id="CHEBI:59918"/>
        <dbReference type="EC" id="3.6.1.7"/>
    </reaction>
</comment>
<dbReference type="AlphaFoldDB" id="A0AAE7BWI2"/>
<dbReference type="Proteomes" id="UP000503505">
    <property type="component" value="Chromosome"/>
</dbReference>
<dbReference type="SUPFAM" id="SSF54975">
    <property type="entry name" value="Acylphosphatase/BLUF domain-like"/>
    <property type="match status" value="1"/>
</dbReference>
<evidence type="ECO:0000256" key="4">
    <source>
        <dbReference type="ARBA" id="ARBA00047645"/>
    </source>
</evidence>
<dbReference type="InterPro" id="IPR036046">
    <property type="entry name" value="Acylphosphatase-like_dom_sf"/>
</dbReference>
<evidence type="ECO:0000256" key="2">
    <source>
        <dbReference type="ARBA" id="ARBA00012150"/>
    </source>
</evidence>
<dbReference type="PROSITE" id="PS51160">
    <property type="entry name" value="ACYLPHOSPHATASE_3"/>
    <property type="match status" value="1"/>
</dbReference>
<dbReference type="EMBL" id="CP044463">
    <property type="protein sequence ID" value="QIC66912.1"/>
    <property type="molecule type" value="Genomic_DNA"/>
</dbReference>
<proteinExistence type="inferred from homology"/>
<sequence>MMQAVKLIISGKVQKVDYRNWFAVQVVELELKGYVQNLPTAQVEAVVVGDERKIQEMIIRSQKGPIHADVADIQQLELNPAEYQFDNFQIKYSYND</sequence>